<accession>A0A6G0W264</accession>
<sequence>MSRPPNSPVSPKVKNKPADKIKTDKNIQAARLIKNTTNNSMMNPTNSNSSLEYDNMHNNMDVGWTQKVNKRNHSDSSDPKSPPPTSNKKNNNNKLFVTANRYEVLTQIEPATPAIPDSNQAFYSSAETANNVNPIKPPPPIFVKESHPLLETNHPSTLPPTSSQRTYAHATSNQSRDSNHPPPVLDFDKKMSSFLDEFISVINPLIKLLTK</sequence>
<dbReference type="EMBL" id="VUJU01010116">
    <property type="protein sequence ID" value="KAF0715764.1"/>
    <property type="molecule type" value="Genomic_DNA"/>
</dbReference>
<reference evidence="2 3" key="1">
    <citation type="submission" date="2019-08" db="EMBL/GenBank/DDBJ databases">
        <title>Whole genome of Aphis craccivora.</title>
        <authorList>
            <person name="Voronova N.V."/>
            <person name="Shulinski R.S."/>
            <person name="Bandarenka Y.V."/>
            <person name="Zhorov D.G."/>
            <person name="Warner D."/>
        </authorList>
    </citation>
    <scope>NUCLEOTIDE SEQUENCE [LARGE SCALE GENOMIC DNA]</scope>
    <source>
        <strain evidence="2">180601</strain>
        <tissue evidence="2">Whole Body</tissue>
    </source>
</reference>
<feature type="compositionally biased region" description="Basic and acidic residues" evidence="1">
    <location>
        <begin position="16"/>
        <end position="25"/>
    </location>
</feature>
<feature type="compositionally biased region" description="Low complexity" evidence="1">
    <location>
        <begin position="35"/>
        <end position="50"/>
    </location>
</feature>
<feature type="non-terminal residue" evidence="2">
    <location>
        <position position="211"/>
    </location>
</feature>
<protein>
    <submittedName>
        <fullName evidence="2">Uncharacterized protein</fullName>
    </submittedName>
</protein>
<organism evidence="2 3">
    <name type="scientific">Aphis craccivora</name>
    <name type="common">Cowpea aphid</name>
    <dbReference type="NCBI Taxonomy" id="307492"/>
    <lineage>
        <taxon>Eukaryota</taxon>
        <taxon>Metazoa</taxon>
        <taxon>Ecdysozoa</taxon>
        <taxon>Arthropoda</taxon>
        <taxon>Hexapoda</taxon>
        <taxon>Insecta</taxon>
        <taxon>Pterygota</taxon>
        <taxon>Neoptera</taxon>
        <taxon>Paraneoptera</taxon>
        <taxon>Hemiptera</taxon>
        <taxon>Sternorrhyncha</taxon>
        <taxon>Aphidomorpha</taxon>
        <taxon>Aphidoidea</taxon>
        <taxon>Aphididae</taxon>
        <taxon>Aphidini</taxon>
        <taxon>Aphis</taxon>
        <taxon>Aphis</taxon>
    </lineage>
</organism>
<name>A0A6G0W264_APHCR</name>
<feature type="compositionally biased region" description="Polar residues" evidence="1">
    <location>
        <begin position="153"/>
        <end position="176"/>
    </location>
</feature>
<gene>
    <name evidence="2" type="ORF">FWK35_00035760</name>
</gene>
<keyword evidence="3" id="KW-1185">Reference proteome</keyword>
<evidence type="ECO:0000313" key="2">
    <source>
        <dbReference type="EMBL" id="KAF0715764.1"/>
    </source>
</evidence>
<evidence type="ECO:0000313" key="3">
    <source>
        <dbReference type="Proteomes" id="UP000478052"/>
    </source>
</evidence>
<comment type="caution">
    <text evidence="2">The sequence shown here is derived from an EMBL/GenBank/DDBJ whole genome shotgun (WGS) entry which is preliminary data.</text>
</comment>
<dbReference type="AlphaFoldDB" id="A0A6G0W264"/>
<dbReference type="Proteomes" id="UP000478052">
    <property type="component" value="Unassembled WGS sequence"/>
</dbReference>
<proteinExistence type="predicted"/>
<feature type="region of interest" description="Disordered" evidence="1">
    <location>
        <begin position="150"/>
        <end position="185"/>
    </location>
</feature>
<feature type="region of interest" description="Disordered" evidence="1">
    <location>
        <begin position="1"/>
        <end position="57"/>
    </location>
</feature>
<feature type="region of interest" description="Disordered" evidence="1">
    <location>
        <begin position="69"/>
        <end position="93"/>
    </location>
</feature>
<evidence type="ECO:0000256" key="1">
    <source>
        <dbReference type="SAM" id="MobiDB-lite"/>
    </source>
</evidence>